<dbReference type="Gene3D" id="3.40.830.10">
    <property type="entry name" value="LigB-like"/>
    <property type="match status" value="1"/>
</dbReference>
<dbReference type="Pfam" id="PF01875">
    <property type="entry name" value="Memo"/>
    <property type="match status" value="1"/>
</dbReference>
<protein>
    <recommendedName>
        <fullName evidence="2">MEMO1 family protein G3M70_08700</fullName>
    </recommendedName>
</protein>
<evidence type="ECO:0000313" key="4">
    <source>
        <dbReference type="Proteomes" id="UP000594688"/>
    </source>
</evidence>
<dbReference type="PANTHER" id="PTHR11060">
    <property type="entry name" value="PROTEIN MEMO1"/>
    <property type="match status" value="1"/>
</dbReference>
<dbReference type="CDD" id="cd07361">
    <property type="entry name" value="MEMO_like"/>
    <property type="match status" value="1"/>
</dbReference>
<dbReference type="HAMAP" id="MF_00055">
    <property type="entry name" value="MEMO1"/>
    <property type="match status" value="1"/>
</dbReference>
<organism evidence="3 4">
    <name type="scientific">Candidatus Nitronauta litoralis</name>
    <dbReference type="NCBI Taxonomy" id="2705533"/>
    <lineage>
        <taxon>Bacteria</taxon>
        <taxon>Pseudomonadati</taxon>
        <taxon>Nitrospinota/Tectimicrobiota group</taxon>
        <taxon>Nitrospinota</taxon>
        <taxon>Nitrospinia</taxon>
        <taxon>Nitrospinales</taxon>
        <taxon>Nitrospinaceae</taxon>
        <taxon>Candidatus Nitronauta</taxon>
    </lineage>
</organism>
<dbReference type="AlphaFoldDB" id="A0A7T0BW63"/>
<dbReference type="PANTHER" id="PTHR11060:SF0">
    <property type="entry name" value="PROTEIN MEMO1"/>
    <property type="match status" value="1"/>
</dbReference>
<dbReference type="Proteomes" id="UP000594688">
    <property type="component" value="Chromosome"/>
</dbReference>
<accession>A0A7T0BW63</accession>
<name>A0A7T0BW63_9BACT</name>
<dbReference type="KEGG" id="nli:G3M70_08700"/>
<comment type="similarity">
    <text evidence="1 2">Belongs to the MEMO1 family.</text>
</comment>
<proteinExistence type="inferred from homology"/>
<dbReference type="NCBIfam" id="TIGR04336">
    <property type="entry name" value="AmmeMemoSam_B"/>
    <property type="match status" value="1"/>
</dbReference>
<reference evidence="3 4" key="1">
    <citation type="submission" date="2020-02" db="EMBL/GenBank/DDBJ databases">
        <title>Genomic and physiological characterization of two novel Nitrospinaceae genera.</title>
        <authorList>
            <person name="Mueller A.J."/>
            <person name="Jung M.-Y."/>
            <person name="Strachan C.R."/>
            <person name="Herbold C.W."/>
            <person name="Kirkegaard R.H."/>
            <person name="Daims H."/>
        </authorList>
    </citation>
    <scope>NUCLEOTIDE SEQUENCE [LARGE SCALE GENOMIC DNA]</scope>
    <source>
        <strain evidence="3">EB</strain>
    </source>
</reference>
<gene>
    <name evidence="3" type="primary">amrB</name>
    <name evidence="3" type="ORF">G3M70_08700</name>
</gene>
<evidence type="ECO:0000313" key="3">
    <source>
        <dbReference type="EMBL" id="QPJ61947.1"/>
    </source>
</evidence>
<evidence type="ECO:0000256" key="2">
    <source>
        <dbReference type="HAMAP-Rule" id="MF_00055"/>
    </source>
</evidence>
<dbReference type="EMBL" id="CP048685">
    <property type="protein sequence ID" value="QPJ61947.1"/>
    <property type="molecule type" value="Genomic_DNA"/>
</dbReference>
<sequence length="271" mass="29328">MTGKVLRAPAVAGRFYPDDPGTLSETVKEYLGTEQERQRAFGVVSPHAGYKYSGNVAGAVYARVEIPETVVLMGPNHSGMGPFVAMNSEGSWSTPLGEVAIDESFAQKFKEAFPWAEDSTQAHQKEHSLETQVPFLQMIRPDVKIVPIVLKRLQIDAAITLGQALAETIEKVGGNVLIVASTDMTHFESQEEAARKDRMAIEKMEDMNPEGLDETVRGYGISMCGANSTSAMLHAAQELGAEECKLIKYSNSGNTTGDFDHVVGYAGLVVT</sequence>
<dbReference type="InterPro" id="IPR002737">
    <property type="entry name" value="MEMO1_fam"/>
</dbReference>
<dbReference type="SUPFAM" id="SSF53213">
    <property type="entry name" value="LigB-like"/>
    <property type="match status" value="1"/>
</dbReference>
<evidence type="ECO:0000256" key="1">
    <source>
        <dbReference type="ARBA" id="ARBA00006315"/>
    </source>
</evidence>